<reference evidence="1" key="2">
    <citation type="journal article" date="2015" name="Data Brief">
        <title>Shoot transcriptome of the giant reed, Arundo donax.</title>
        <authorList>
            <person name="Barrero R.A."/>
            <person name="Guerrero F.D."/>
            <person name="Moolhuijzen P."/>
            <person name="Goolsby J.A."/>
            <person name="Tidwell J."/>
            <person name="Bellgard S.E."/>
            <person name="Bellgard M.I."/>
        </authorList>
    </citation>
    <scope>NUCLEOTIDE SEQUENCE</scope>
    <source>
        <tissue evidence="1">Shoot tissue taken approximately 20 cm above the soil surface</tissue>
    </source>
</reference>
<accession>A0A0A9CXL6</accession>
<proteinExistence type="predicted"/>
<name>A0A0A9CXL6_ARUDO</name>
<dbReference type="EMBL" id="GBRH01216816">
    <property type="protein sequence ID" value="JAD81079.1"/>
    <property type="molecule type" value="Transcribed_RNA"/>
</dbReference>
<evidence type="ECO:0000313" key="1">
    <source>
        <dbReference type="EMBL" id="JAD81079.1"/>
    </source>
</evidence>
<sequence>MVRKVALSDIVVLEVGNGGADINEVHLTSVRLTTVVQGGHRWGRYLRGT</sequence>
<reference evidence="1" key="1">
    <citation type="submission" date="2014-09" db="EMBL/GenBank/DDBJ databases">
        <authorList>
            <person name="Magalhaes I.L.F."/>
            <person name="Oliveira U."/>
            <person name="Santos F.R."/>
            <person name="Vidigal T.H.D.A."/>
            <person name="Brescovit A.D."/>
            <person name="Santos A.J."/>
        </authorList>
    </citation>
    <scope>NUCLEOTIDE SEQUENCE</scope>
    <source>
        <tissue evidence="1">Shoot tissue taken approximately 20 cm above the soil surface</tissue>
    </source>
</reference>
<organism evidence="1">
    <name type="scientific">Arundo donax</name>
    <name type="common">Giant reed</name>
    <name type="synonym">Donax arundinaceus</name>
    <dbReference type="NCBI Taxonomy" id="35708"/>
    <lineage>
        <taxon>Eukaryota</taxon>
        <taxon>Viridiplantae</taxon>
        <taxon>Streptophyta</taxon>
        <taxon>Embryophyta</taxon>
        <taxon>Tracheophyta</taxon>
        <taxon>Spermatophyta</taxon>
        <taxon>Magnoliopsida</taxon>
        <taxon>Liliopsida</taxon>
        <taxon>Poales</taxon>
        <taxon>Poaceae</taxon>
        <taxon>PACMAD clade</taxon>
        <taxon>Arundinoideae</taxon>
        <taxon>Arundineae</taxon>
        <taxon>Arundo</taxon>
    </lineage>
</organism>
<dbReference type="AlphaFoldDB" id="A0A0A9CXL6"/>
<protein>
    <submittedName>
        <fullName evidence="1">Uncharacterized protein</fullName>
    </submittedName>
</protein>